<sequence>MRLKEKYSQTYFLKHFLWRLALVVALFVVVFLIGIRQIVIQQKIELRANQKQIVLADKNLIEHLFKESILDLLTISESDLFLQFFSGKIADQEIEKSFNAFLLKLLENKEAYYQLRFLNTSGMEIFRLERRNNEPYFCLPKELQDKSHRYYYQEAIGLQQGQFYVSPFDLNIEHGELELPYRPMLRICAPVFNDKGERQGINVLNFDGTDIVQELDEHLQEYGGANYLINQDGYFLNAKDTAMEWGFMFENKKDQNITSFFSDDFQRINQMQQGQFESDRGLFTVSVIEPFGRLSHGGINYELVESYEWKLIAFVPSQEMTYGSFLPMRKLLVLFFFALALGVLLVFFYSKIAWRKLEAQQALIQSEEKLRIANETKDRFFSIVAHDLKNSSGTIANYLEFIFENYDNIPENERTVHLRDITFAASQHNKLLYEILDWARLQQGNVSFKPQSIRLKELLEEQLQQIDLQLKNKELVVEFDFDDEFVVFADRDMLKTIFRNLVNNAIKFSYRKSRIVIEGRPKAEQVELRVIDFGIGMREIDAQKIFDLSSKVQQPGTEKEAGTGFGLKLVAELVAKNGGTIRVESELGKGSSFILNLPSGK</sequence>
<feature type="transmembrane region" description="Helical" evidence="11">
    <location>
        <begin position="16"/>
        <end position="35"/>
    </location>
</feature>
<dbReference type="InterPro" id="IPR050736">
    <property type="entry name" value="Sensor_HK_Regulatory"/>
</dbReference>
<dbReference type="InterPro" id="IPR005467">
    <property type="entry name" value="His_kinase_dom"/>
</dbReference>
<feature type="domain" description="Histidine kinase" evidence="12">
    <location>
        <begin position="383"/>
        <end position="601"/>
    </location>
</feature>
<evidence type="ECO:0000256" key="3">
    <source>
        <dbReference type="ARBA" id="ARBA00012438"/>
    </source>
</evidence>
<keyword evidence="4" id="KW-1003">Cell membrane</keyword>
<dbReference type="InterPro" id="IPR003594">
    <property type="entry name" value="HATPase_dom"/>
</dbReference>
<dbReference type="SUPFAM" id="SSF103190">
    <property type="entry name" value="Sensory domain-like"/>
    <property type="match status" value="2"/>
</dbReference>
<evidence type="ECO:0000256" key="4">
    <source>
        <dbReference type="ARBA" id="ARBA00022475"/>
    </source>
</evidence>
<protein>
    <recommendedName>
        <fullName evidence="3">histidine kinase</fullName>
        <ecNumber evidence="3">2.7.13.3</ecNumber>
    </recommendedName>
</protein>
<evidence type="ECO:0000256" key="2">
    <source>
        <dbReference type="ARBA" id="ARBA00004651"/>
    </source>
</evidence>
<dbReference type="SUPFAM" id="SSF55874">
    <property type="entry name" value="ATPase domain of HSP90 chaperone/DNA topoisomerase II/histidine kinase"/>
    <property type="match status" value="1"/>
</dbReference>
<keyword evidence="9 11" id="KW-1133">Transmembrane helix</keyword>
<comment type="catalytic activity">
    <reaction evidence="1">
        <text>ATP + protein L-histidine = ADP + protein N-phospho-L-histidine.</text>
        <dbReference type="EC" id="2.7.13.3"/>
    </reaction>
</comment>
<keyword evidence="11" id="KW-0472">Membrane</keyword>
<dbReference type="SMART" id="SM00388">
    <property type="entry name" value="HisKA"/>
    <property type="match status" value="1"/>
</dbReference>
<dbReference type="InterPro" id="IPR003661">
    <property type="entry name" value="HisK_dim/P_dom"/>
</dbReference>
<evidence type="ECO:0000256" key="11">
    <source>
        <dbReference type="SAM" id="Phobius"/>
    </source>
</evidence>
<evidence type="ECO:0000256" key="1">
    <source>
        <dbReference type="ARBA" id="ARBA00000085"/>
    </source>
</evidence>
<gene>
    <name evidence="13" type="ORF">SAMN05216283_101317</name>
</gene>
<evidence type="ECO:0000313" key="13">
    <source>
        <dbReference type="EMBL" id="SFE51419.1"/>
    </source>
</evidence>
<evidence type="ECO:0000256" key="7">
    <source>
        <dbReference type="ARBA" id="ARBA00022692"/>
    </source>
</evidence>
<dbReference type="SUPFAM" id="SSF47384">
    <property type="entry name" value="Homodimeric domain of signal transducing histidine kinase"/>
    <property type="match status" value="1"/>
</dbReference>
<keyword evidence="7 11" id="KW-0812">Transmembrane</keyword>
<dbReference type="Proteomes" id="UP000198964">
    <property type="component" value="Unassembled WGS sequence"/>
</dbReference>
<feature type="transmembrane region" description="Helical" evidence="11">
    <location>
        <begin position="331"/>
        <end position="350"/>
    </location>
</feature>
<dbReference type="InterPro" id="IPR036097">
    <property type="entry name" value="HisK_dim/P_sf"/>
</dbReference>
<keyword evidence="5" id="KW-0597">Phosphoprotein</keyword>
<dbReference type="InterPro" id="IPR048760">
    <property type="entry name" value="VP0354-like_sensor_dom"/>
</dbReference>
<dbReference type="EMBL" id="FONW01000001">
    <property type="protein sequence ID" value="SFE51419.1"/>
    <property type="molecule type" value="Genomic_DNA"/>
</dbReference>
<dbReference type="STRING" id="655355.SAMN05216283_101317"/>
<name>A0A1I2B5U3_9BACT</name>
<dbReference type="GO" id="GO:0005886">
    <property type="term" value="C:plasma membrane"/>
    <property type="evidence" value="ECO:0007669"/>
    <property type="project" value="UniProtKB-SubCell"/>
</dbReference>
<evidence type="ECO:0000256" key="9">
    <source>
        <dbReference type="ARBA" id="ARBA00022989"/>
    </source>
</evidence>
<dbReference type="Gene3D" id="1.10.287.130">
    <property type="match status" value="1"/>
</dbReference>
<dbReference type="PANTHER" id="PTHR43711">
    <property type="entry name" value="TWO-COMPONENT HISTIDINE KINASE"/>
    <property type="match status" value="1"/>
</dbReference>
<dbReference type="Pfam" id="PF21623">
    <property type="entry name" value="HK_sensor_dom_bact"/>
    <property type="match status" value="1"/>
</dbReference>
<reference evidence="13 14" key="1">
    <citation type="submission" date="2016-10" db="EMBL/GenBank/DDBJ databases">
        <authorList>
            <person name="de Groot N.N."/>
        </authorList>
    </citation>
    <scope>NUCLEOTIDE SEQUENCE [LARGE SCALE GENOMIC DNA]</scope>
    <source>
        <strain evidence="13 14">CGMCC 1.9156</strain>
    </source>
</reference>
<evidence type="ECO:0000256" key="10">
    <source>
        <dbReference type="ARBA" id="ARBA00023012"/>
    </source>
</evidence>
<dbReference type="EC" id="2.7.13.3" evidence="3"/>
<keyword evidence="8 13" id="KW-0418">Kinase</keyword>
<evidence type="ECO:0000256" key="8">
    <source>
        <dbReference type="ARBA" id="ARBA00022777"/>
    </source>
</evidence>
<dbReference type="FunFam" id="3.30.565.10:FF:000006">
    <property type="entry name" value="Sensor histidine kinase WalK"/>
    <property type="match status" value="1"/>
</dbReference>
<keyword evidence="6" id="KW-0808">Transferase</keyword>
<dbReference type="PANTHER" id="PTHR43711:SF1">
    <property type="entry name" value="HISTIDINE KINASE 1"/>
    <property type="match status" value="1"/>
</dbReference>
<dbReference type="SMART" id="SM00387">
    <property type="entry name" value="HATPase_c"/>
    <property type="match status" value="1"/>
</dbReference>
<dbReference type="CDD" id="cd00082">
    <property type="entry name" value="HisKA"/>
    <property type="match status" value="1"/>
</dbReference>
<dbReference type="AlphaFoldDB" id="A0A1I2B5U3"/>
<evidence type="ECO:0000256" key="5">
    <source>
        <dbReference type="ARBA" id="ARBA00022553"/>
    </source>
</evidence>
<keyword evidence="10" id="KW-0902">Two-component regulatory system</keyword>
<evidence type="ECO:0000259" key="12">
    <source>
        <dbReference type="PROSITE" id="PS50109"/>
    </source>
</evidence>
<keyword evidence="14" id="KW-1185">Reference proteome</keyword>
<dbReference type="Gene3D" id="3.30.450.20">
    <property type="entry name" value="PAS domain"/>
    <property type="match status" value="2"/>
</dbReference>
<evidence type="ECO:0000313" key="14">
    <source>
        <dbReference type="Proteomes" id="UP000198964"/>
    </source>
</evidence>
<accession>A0A1I2B5U3</accession>
<dbReference type="PRINTS" id="PR00344">
    <property type="entry name" value="BCTRLSENSOR"/>
</dbReference>
<dbReference type="Pfam" id="PF02518">
    <property type="entry name" value="HATPase_c"/>
    <property type="match status" value="1"/>
</dbReference>
<dbReference type="Gene3D" id="3.30.565.10">
    <property type="entry name" value="Histidine kinase-like ATPase, C-terminal domain"/>
    <property type="match status" value="1"/>
</dbReference>
<dbReference type="InterPro" id="IPR004358">
    <property type="entry name" value="Sig_transdc_His_kin-like_C"/>
</dbReference>
<dbReference type="GO" id="GO:0000155">
    <property type="term" value="F:phosphorelay sensor kinase activity"/>
    <property type="evidence" value="ECO:0007669"/>
    <property type="project" value="InterPro"/>
</dbReference>
<dbReference type="PROSITE" id="PS50109">
    <property type="entry name" value="HIS_KIN"/>
    <property type="match status" value="1"/>
</dbReference>
<proteinExistence type="predicted"/>
<evidence type="ECO:0000256" key="6">
    <source>
        <dbReference type="ARBA" id="ARBA00022679"/>
    </source>
</evidence>
<dbReference type="InterPro" id="IPR036890">
    <property type="entry name" value="HATPase_C_sf"/>
</dbReference>
<dbReference type="InterPro" id="IPR029151">
    <property type="entry name" value="Sensor-like_sf"/>
</dbReference>
<comment type="subcellular location">
    <subcellularLocation>
        <location evidence="2">Cell membrane</location>
        <topology evidence="2">Multi-pass membrane protein</topology>
    </subcellularLocation>
</comment>
<organism evidence="13 14">
    <name type="scientific">Sunxiuqinia elliptica</name>
    <dbReference type="NCBI Taxonomy" id="655355"/>
    <lineage>
        <taxon>Bacteria</taxon>
        <taxon>Pseudomonadati</taxon>
        <taxon>Bacteroidota</taxon>
        <taxon>Bacteroidia</taxon>
        <taxon>Marinilabiliales</taxon>
        <taxon>Prolixibacteraceae</taxon>
        <taxon>Sunxiuqinia</taxon>
    </lineage>
</organism>